<dbReference type="EMBL" id="AP027081">
    <property type="protein sequence ID" value="BDU78728.1"/>
    <property type="molecule type" value="Genomic_DNA"/>
</dbReference>
<dbReference type="Gene3D" id="1.20.5.340">
    <property type="match status" value="1"/>
</dbReference>
<dbReference type="AlphaFoldDB" id="A0AA48KHU9"/>
<evidence type="ECO:0000313" key="3">
    <source>
        <dbReference type="EMBL" id="BDU78728.1"/>
    </source>
</evidence>
<evidence type="ECO:0000256" key="1">
    <source>
        <dbReference type="ARBA" id="ARBA00023054"/>
    </source>
</evidence>
<name>A0AA48KHU9_9BACT</name>
<dbReference type="RefSeq" id="WP_243331823.1">
    <property type="nucleotide sequence ID" value="NZ_AP027081.1"/>
</dbReference>
<protein>
    <recommendedName>
        <fullName evidence="5">Cell division protein ZapB</fullName>
    </recommendedName>
</protein>
<proteinExistence type="predicted"/>
<dbReference type="Pfam" id="PF06005">
    <property type="entry name" value="ZapB"/>
    <property type="match status" value="1"/>
</dbReference>
<dbReference type="GO" id="GO:0090529">
    <property type="term" value="P:cell septum assembly"/>
    <property type="evidence" value="ECO:0007669"/>
    <property type="project" value="InterPro"/>
</dbReference>
<dbReference type="KEGG" id="msea:METESE_36860"/>
<evidence type="ECO:0008006" key="5">
    <source>
        <dbReference type="Google" id="ProtNLM"/>
    </source>
</evidence>
<keyword evidence="4" id="KW-1185">Reference proteome</keyword>
<dbReference type="InterPro" id="IPR009252">
    <property type="entry name" value="Cell_div_ZapB"/>
</dbReference>
<accession>A0AA48KHU9</accession>
<organism evidence="3 4">
    <name type="scientific">Mesoterricola sediminis</name>
    <dbReference type="NCBI Taxonomy" id="2927980"/>
    <lineage>
        <taxon>Bacteria</taxon>
        <taxon>Pseudomonadati</taxon>
        <taxon>Acidobacteriota</taxon>
        <taxon>Holophagae</taxon>
        <taxon>Holophagales</taxon>
        <taxon>Holophagaceae</taxon>
        <taxon>Mesoterricola</taxon>
    </lineage>
</organism>
<dbReference type="GO" id="GO:0043093">
    <property type="term" value="P:FtsZ-dependent cytokinesis"/>
    <property type="evidence" value="ECO:0007669"/>
    <property type="project" value="InterPro"/>
</dbReference>
<reference evidence="3" key="1">
    <citation type="journal article" date="2023" name="Int. J. Syst. Evol. Microbiol.">
        <title>Mesoterricola silvestris gen. nov., sp. nov., Mesoterricola sediminis sp. nov., Geothrix oryzae sp. nov., Geothrix edaphica sp. nov., Geothrix rubra sp. nov., and Geothrix limicola sp. nov., six novel members of Acidobacteriota isolated from soils.</title>
        <authorList>
            <person name="Itoh H."/>
            <person name="Sugisawa Y."/>
            <person name="Mise K."/>
            <person name="Xu Z."/>
            <person name="Kuniyasu M."/>
            <person name="Ushijima N."/>
            <person name="Kawano K."/>
            <person name="Kobayashi E."/>
            <person name="Shiratori Y."/>
            <person name="Masuda Y."/>
            <person name="Senoo K."/>
        </authorList>
    </citation>
    <scope>NUCLEOTIDE SEQUENCE</scope>
    <source>
        <strain evidence="3">W786</strain>
    </source>
</reference>
<gene>
    <name evidence="3" type="ORF">METESE_36860</name>
</gene>
<evidence type="ECO:0000313" key="4">
    <source>
        <dbReference type="Proteomes" id="UP001228113"/>
    </source>
</evidence>
<feature type="coiled-coil region" evidence="2">
    <location>
        <begin position="4"/>
        <end position="66"/>
    </location>
</feature>
<keyword evidence="1 2" id="KW-0175">Coiled coil</keyword>
<dbReference type="Proteomes" id="UP001228113">
    <property type="component" value="Chromosome"/>
</dbReference>
<dbReference type="GO" id="GO:0005737">
    <property type="term" value="C:cytoplasm"/>
    <property type="evidence" value="ECO:0007669"/>
    <property type="project" value="InterPro"/>
</dbReference>
<evidence type="ECO:0000256" key="2">
    <source>
        <dbReference type="SAM" id="Coils"/>
    </source>
</evidence>
<sequence length="78" mass="9170">MDVLKQLETKLQALVQQRNLYRDELAALKADMGTSDEELRTLRRRVEDLQAEQATWQKERDGIRKQVETILQMVEGLE</sequence>